<sequence>MDKAIIHHYMDDVLMWTSNDDLLTHALDLTVIVLVAAGFKLQESKIQRMPPWRYLGLEISKQTIVPQKLATKTKIETVADVHQLCGALNWASRWDPDLPFHFIILGRVPHLYRMIFQWDKGHITSPKKDQGKRGPLLIIEWVFLSHQRSKRMTRAGGFNPEGQDPP</sequence>
<evidence type="ECO:0000259" key="9">
    <source>
        <dbReference type="PROSITE" id="PS50878"/>
    </source>
</evidence>
<evidence type="ECO:0000256" key="4">
    <source>
        <dbReference type="ARBA" id="ARBA00022695"/>
    </source>
</evidence>
<keyword evidence="4" id="KW-0548">Nucleotidyltransferase</keyword>
<keyword evidence="6" id="KW-0255">Endonuclease</keyword>
<dbReference type="EMBL" id="SWJQ01000193">
    <property type="protein sequence ID" value="TRZ19198.1"/>
    <property type="molecule type" value="Genomic_DNA"/>
</dbReference>
<dbReference type="Gene3D" id="3.30.70.270">
    <property type="match status" value="2"/>
</dbReference>
<evidence type="ECO:0000256" key="7">
    <source>
        <dbReference type="ARBA" id="ARBA00022801"/>
    </source>
</evidence>
<dbReference type="PROSITE" id="PS50878">
    <property type="entry name" value="RT_POL"/>
    <property type="match status" value="1"/>
</dbReference>
<keyword evidence="11" id="KW-1185">Reference proteome</keyword>
<comment type="similarity">
    <text evidence="1">Belongs to the beta type-B retroviral polymerase family. HERV class-II K(HML-2) pol subfamily.</text>
</comment>
<evidence type="ECO:0000313" key="11">
    <source>
        <dbReference type="Proteomes" id="UP000796761"/>
    </source>
</evidence>
<keyword evidence="8" id="KW-0695">RNA-directed DNA polymerase</keyword>
<proteinExistence type="inferred from homology"/>
<evidence type="ECO:0000256" key="3">
    <source>
        <dbReference type="ARBA" id="ARBA00022679"/>
    </source>
</evidence>
<organism evidence="10 11">
    <name type="scientific">Zosterops borbonicus</name>
    <dbReference type="NCBI Taxonomy" id="364589"/>
    <lineage>
        <taxon>Eukaryota</taxon>
        <taxon>Metazoa</taxon>
        <taxon>Chordata</taxon>
        <taxon>Craniata</taxon>
        <taxon>Vertebrata</taxon>
        <taxon>Euteleostomi</taxon>
        <taxon>Archelosauria</taxon>
        <taxon>Archosauria</taxon>
        <taxon>Dinosauria</taxon>
        <taxon>Saurischia</taxon>
        <taxon>Theropoda</taxon>
        <taxon>Coelurosauria</taxon>
        <taxon>Aves</taxon>
        <taxon>Neognathae</taxon>
        <taxon>Neoaves</taxon>
        <taxon>Telluraves</taxon>
        <taxon>Australaves</taxon>
        <taxon>Passeriformes</taxon>
        <taxon>Sylvioidea</taxon>
        <taxon>Zosteropidae</taxon>
        <taxon>Zosterops</taxon>
    </lineage>
</organism>
<keyword evidence="7" id="KW-0378">Hydrolase</keyword>
<dbReference type="GO" id="GO:0003964">
    <property type="term" value="F:RNA-directed DNA polymerase activity"/>
    <property type="evidence" value="ECO:0007669"/>
    <property type="project" value="UniProtKB-KW"/>
</dbReference>
<evidence type="ECO:0000256" key="6">
    <source>
        <dbReference type="ARBA" id="ARBA00022759"/>
    </source>
</evidence>
<dbReference type="InterPro" id="IPR043502">
    <property type="entry name" value="DNA/RNA_pol_sf"/>
</dbReference>
<comment type="caution">
    <text evidence="10">The sequence shown here is derived from an EMBL/GenBank/DDBJ whole genome shotgun (WGS) entry which is preliminary data.</text>
</comment>
<dbReference type="PANTHER" id="PTHR41694:SF3">
    <property type="entry name" value="RNA-DIRECTED DNA POLYMERASE-RELATED"/>
    <property type="match status" value="1"/>
</dbReference>
<dbReference type="AlphaFoldDB" id="A0A8K1GJ88"/>
<name>A0A8K1GJ88_9PASS</name>
<dbReference type="GO" id="GO:0035613">
    <property type="term" value="F:RNA stem-loop binding"/>
    <property type="evidence" value="ECO:0007669"/>
    <property type="project" value="TreeGrafter"/>
</dbReference>
<feature type="domain" description="Reverse transcriptase" evidence="9">
    <location>
        <begin position="1"/>
        <end position="59"/>
    </location>
</feature>
<dbReference type="InterPro" id="IPR000477">
    <property type="entry name" value="RT_dom"/>
</dbReference>
<dbReference type="SUPFAM" id="SSF56672">
    <property type="entry name" value="DNA/RNA polymerases"/>
    <property type="match status" value="1"/>
</dbReference>
<accession>A0A8K1GJ88</accession>
<dbReference type="Proteomes" id="UP000796761">
    <property type="component" value="Unassembled WGS sequence"/>
</dbReference>
<dbReference type="InterPro" id="IPR043128">
    <property type="entry name" value="Rev_trsase/Diguanyl_cyclase"/>
</dbReference>
<dbReference type="GO" id="GO:0004523">
    <property type="term" value="F:RNA-DNA hybrid ribonuclease activity"/>
    <property type="evidence" value="ECO:0007669"/>
    <property type="project" value="UniProtKB-EC"/>
</dbReference>
<keyword evidence="5" id="KW-0540">Nuclease</keyword>
<evidence type="ECO:0000256" key="5">
    <source>
        <dbReference type="ARBA" id="ARBA00022722"/>
    </source>
</evidence>
<evidence type="ECO:0000256" key="1">
    <source>
        <dbReference type="ARBA" id="ARBA00010879"/>
    </source>
</evidence>
<keyword evidence="3" id="KW-0808">Transferase</keyword>
<evidence type="ECO:0000256" key="2">
    <source>
        <dbReference type="ARBA" id="ARBA00012180"/>
    </source>
</evidence>
<dbReference type="PANTHER" id="PTHR41694">
    <property type="entry name" value="ENDOGENOUS RETROVIRUS GROUP K MEMBER POL PROTEIN"/>
    <property type="match status" value="1"/>
</dbReference>
<dbReference type="OrthoDB" id="6773263at2759"/>
<evidence type="ECO:0000256" key="8">
    <source>
        <dbReference type="ARBA" id="ARBA00022918"/>
    </source>
</evidence>
<gene>
    <name evidence="10" type="ORF">HGM15179_007871</name>
</gene>
<reference evidence="10" key="1">
    <citation type="submission" date="2019-04" db="EMBL/GenBank/DDBJ databases">
        <title>Genome assembly of Zosterops borbonicus 15179.</title>
        <authorList>
            <person name="Leroy T."/>
            <person name="Anselmetti Y."/>
            <person name="Tilak M.-K."/>
            <person name="Nabholz B."/>
        </authorList>
    </citation>
    <scope>NUCLEOTIDE SEQUENCE</scope>
    <source>
        <strain evidence="10">HGM_15179</strain>
        <tissue evidence="10">Muscle</tissue>
    </source>
</reference>
<dbReference type="EC" id="3.1.26.4" evidence="2"/>
<evidence type="ECO:0000313" key="10">
    <source>
        <dbReference type="EMBL" id="TRZ19198.1"/>
    </source>
</evidence>
<protein>
    <recommendedName>
        <fullName evidence="2">ribonuclease H</fullName>
        <ecNumber evidence="2">3.1.26.4</ecNumber>
    </recommendedName>
</protein>